<evidence type="ECO:0000259" key="9">
    <source>
        <dbReference type="PROSITE" id="PS52029"/>
    </source>
</evidence>
<keyword evidence="6 7" id="KW-0961">Cell wall biogenesis/degradation</keyword>
<gene>
    <name evidence="10" type="ORF">J2T57_001389</name>
</gene>
<evidence type="ECO:0000313" key="10">
    <source>
        <dbReference type="EMBL" id="MCP1674287.1"/>
    </source>
</evidence>
<dbReference type="AlphaFoldDB" id="A0AAE3KFP4"/>
<dbReference type="InterPro" id="IPR005490">
    <property type="entry name" value="LD_TPept_cat_dom"/>
</dbReference>
<evidence type="ECO:0000256" key="2">
    <source>
        <dbReference type="ARBA" id="ARBA00005992"/>
    </source>
</evidence>
<evidence type="ECO:0000256" key="1">
    <source>
        <dbReference type="ARBA" id="ARBA00004752"/>
    </source>
</evidence>
<feature type="domain" description="L,D-TPase catalytic" evidence="9">
    <location>
        <begin position="29"/>
        <end position="186"/>
    </location>
</feature>
<reference evidence="10" key="1">
    <citation type="submission" date="2022-03" db="EMBL/GenBank/DDBJ databases">
        <title>Genomic Encyclopedia of Type Strains, Phase III (KMG-III): the genomes of soil and plant-associated and newly described type strains.</title>
        <authorList>
            <person name="Whitman W."/>
        </authorList>
    </citation>
    <scope>NUCLEOTIDE SEQUENCE</scope>
    <source>
        <strain evidence="10">ANL 6-2</strain>
    </source>
</reference>
<evidence type="ECO:0000256" key="8">
    <source>
        <dbReference type="SAM" id="SignalP"/>
    </source>
</evidence>
<comment type="pathway">
    <text evidence="1 7">Cell wall biogenesis; peptidoglycan biosynthesis.</text>
</comment>
<evidence type="ECO:0000256" key="6">
    <source>
        <dbReference type="ARBA" id="ARBA00023316"/>
    </source>
</evidence>
<accession>A0AAE3KFP4</accession>
<dbReference type="GO" id="GO:0071555">
    <property type="term" value="P:cell wall organization"/>
    <property type="evidence" value="ECO:0007669"/>
    <property type="project" value="UniProtKB-UniRule"/>
</dbReference>
<feature type="active site" description="Proton donor/acceptor" evidence="7">
    <location>
        <position position="143"/>
    </location>
</feature>
<comment type="caution">
    <text evidence="10">The sequence shown here is derived from an EMBL/GenBank/DDBJ whole genome shotgun (WGS) entry which is preliminary data.</text>
</comment>
<name>A0AAE3KFP4_9GAMM</name>
<evidence type="ECO:0000256" key="5">
    <source>
        <dbReference type="ARBA" id="ARBA00022984"/>
    </source>
</evidence>
<evidence type="ECO:0000256" key="4">
    <source>
        <dbReference type="ARBA" id="ARBA00022960"/>
    </source>
</evidence>
<organism evidence="10 11">
    <name type="scientific">Natronocella acetinitrilica</name>
    <dbReference type="NCBI Taxonomy" id="414046"/>
    <lineage>
        <taxon>Bacteria</taxon>
        <taxon>Pseudomonadati</taxon>
        <taxon>Pseudomonadota</taxon>
        <taxon>Gammaproteobacteria</taxon>
        <taxon>Chromatiales</taxon>
        <taxon>Ectothiorhodospiraceae</taxon>
        <taxon>Natronocella</taxon>
    </lineage>
</organism>
<feature type="chain" id="PRO_5042155140" description="L,D-TPase catalytic domain-containing protein" evidence="8">
    <location>
        <begin position="26"/>
        <end position="186"/>
    </location>
</feature>
<dbReference type="SUPFAM" id="SSF141523">
    <property type="entry name" value="L,D-transpeptidase catalytic domain-like"/>
    <property type="match status" value="1"/>
</dbReference>
<dbReference type="Pfam" id="PF03734">
    <property type="entry name" value="YkuD"/>
    <property type="match status" value="1"/>
</dbReference>
<protein>
    <recommendedName>
        <fullName evidence="9">L,D-TPase catalytic domain-containing protein</fullName>
    </recommendedName>
</protein>
<keyword evidence="8" id="KW-0732">Signal</keyword>
<sequence>MKRREFIAAAAAAIPSWLLPLDALAQGRPYLAAFSAQRALAYIKDGRAEWIIEPMAVGSGGFAEHRVRGGNVTPMGSFTLSWVNPQSRFRLFFGFNYPLPAHAERGRREGIISSDEYRSIMAAHEGGKTPPQTTRLGGYIGLHGLGGRSRQIHGQRNWTRGCLAVDDPSIDRIGKLVSVGTRIFIS</sequence>
<evidence type="ECO:0000313" key="11">
    <source>
        <dbReference type="Proteomes" id="UP001205843"/>
    </source>
</evidence>
<dbReference type="RefSeq" id="WP_253476182.1">
    <property type="nucleotide sequence ID" value="NZ_JALJXV010000003.1"/>
</dbReference>
<dbReference type="Proteomes" id="UP001205843">
    <property type="component" value="Unassembled WGS sequence"/>
</dbReference>
<dbReference type="CDD" id="cd16913">
    <property type="entry name" value="YkuD_like"/>
    <property type="match status" value="1"/>
</dbReference>
<keyword evidence="3" id="KW-0808">Transferase</keyword>
<dbReference type="EMBL" id="JALJXV010000003">
    <property type="protein sequence ID" value="MCP1674287.1"/>
    <property type="molecule type" value="Genomic_DNA"/>
</dbReference>
<dbReference type="InterPro" id="IPR038063">
    <property type="entry name" value="Transpep_catalytic_dom"/>
</dbReference>
<dbReference type="GO" id="GO:0016740">
    <property type="term" value="F:transferase activity"/>
    <property type="evidence" value="ECO:0007669"/>
    <property type="project" value="UniProtKB-KW"/>
</dbReference>
<keyword evidence="4 7" id="KW-0133">Cell shape</keyword>
<dbReference type="PROSITE" id="PS52029">
    <property type="entry name" value="LD_TPASE"/>
    <property type="match status" value="1"/>
</dbReference>
<comment type="similarity">
    <text evidence="2">Belongs to the YkuD family.</text>
</comment>
<proteinExistence type="inferred from homology"/>
<dbReference type="GO" id="GO:0004180">
    <property type="term" value="F:carboxypeptidase activity"/>
    <property type="evidence" value="ECO:0007669"/>
    <property type="project" value="UniProtKB-ARBA"/>
</dbReference>
<dbReference type="GO" id="GO:0008360">
    <property type="term" value="P:regulation of cell shape"/>
    <property type="evidence" value="ECO:0007669"/>
    <property type="project" value="UniProtKB-UniRule"/>
</dbReference>
<dbReference type="GO" id="GO:0009252">
    <property type="term" value="P:peptidoglycan biosynthetic process"/>
    <property type="evidence" value="ECO:0007669"/>
    <property type="project" value="UniProtKB-KW"/>
</dbReference>
<dbReference type="Gene3D" id="2.40.440.10">
    <property type="entry name" value="L,D-transpeptidase catalytic domain-like"/>
    <property type="match status" value="1"/>
</dbReference>
<keyword evidence="11" id="KW-1185">Reference proteome</keyword>
<evidence type="ECO:0000256" key="3">
    <source>
        <dbReference type="ARBA" id="ARBA00022679"/>
    </source>
</evidence>
<evidence type="ECO:0000256" key="7">
    <source>
        <dbReference type="PROSITE-ProRule" id="PRU01373"/>
    </source>
</evidence>
<keyword evidence="5 7" id="KW-0573">Peptidoglycan synthesis</keyword>
<feature type="signal peptide" evidence="8">
    <location>
        <begin position="1"/>
        <end position="25"/>
    </location>
</feature>
<feature type="active site" description="Nucleophile" evidence="7">
    <location>
        <position position="162"/>
    </location>
</feature>